<dbReference type="PANTHER" id="PTHR23149:SF9">
    <property type="entry name" value="G PATCH DOMAIN-CONTAINING PROTEIN 4"/>
    <property type="match status" value="1"/>
</dbReference>
<dbReference type="RefSeq" id="XP_015610483.1">
    <property type="nucleotide sequence ID" value="XM_015754997.2"/>
</dbReference>
<dbReference type="SMART" id="SM00443">
    <property type="entry name" value="G_patch"/>
    <property type="match status" value="1"/>
</dbReference>
<protein>
    <recommendedName>
        <fullName evidence="1">G patch domain-containing protein 4</fullName>
    </recommendedName>
</protein>
<keyword evidence="2" id="KW-0175">Coiled coil</keyword>
<dbReference type="GO" id="GO:0005730">
    <property type="term" value="C:nucleolus"/>
    <property type="evidence" value="ECO:0007669"/>
    <property type="project" value="TreeGrafter"/>
</dbReference>
<dbReference type="AlphaFoldDB" id="A0AAJ7FVK2"/>
<dbReference type="KEGG" id="ccin:107275155"/>
<feature type="compositionally biased region" description="Polar residues" evidence="3">
    <location>
        <begin position="315"/>
        <end position="339"/>
    </location>
</feature>
<evidence type="ECO:0000256" key="2">
    <source>
        <dbReference type="SAM" id="Coils"/>
    </source>
</evidence>
<name>A0AAJ7FVK2_CEPCN</name>
<evidence type="ECO:0000313" key="6">
    <source>
        <dbReference type="RefSeq" id="XP_015610483.1"/>
    </source>
</evidence>
<feature type="region of interest" description="Disordered" evidence="3">
    <location>
        <begin position="538"/>
        <end position="559"/>
    </location>
</feature>
<feature type="domain" description="G-patch" evidence="4">
    <location>
        <begin position="2"/>
        <end position="48"/>
    </location>
</feature>
<dbReference type="InterPro" id="IPR000467">
    <property type="entry name" value="G_patch_dom"/>
</dbReference>
<feature type="region of interest" description="Disordered" evidence="3">
    <location>
        <begin position="299"/>
        <end position="373"/>
    </location>
</feature>
<evidence type="ECO:0000256" key="1">
    <source>
        <dbReference type="ARBA" id="ARBA00040365"/>
    </source>
</evidence>
<evidence type="ECO:0000259" key="4">
    <source>
        <dbReference type="PROSITE" id="PS50174"/>
    </source>
</evidence>
<dbReference type="InterPro" id="IPR050656">
    <property type="entry name" value="PINX1"/>
</dbReference>
<feature type="region of interest" description="Disordered" evidence="3">
    <location>
        <begin position="407"/>
        <end position="435"/>
    </location>
</feature>
<sequence length="581" mass="65718">MMANFAKTQLLKYGWTEGKGLGKNESGIVEAIKPKLKFDNAGFGHNAAEEYTCNWWESMFDKAAKNVNVNSGINGVSVNTVDKDAVHISTKKSNLKAIKKNHSLGYGNFLKTSTLCDGTITPTNDFNKPIDHDYEKETPFRRLTDEEIFKACGGRTAHKGARHGLKQSGKLSRIAEQEKELLARMNVTRKNVEEKAQQQCLSDKLIVKRKRGGDKTEREMILEDNSSEIDYNANTIQPEILSLSQKPTKVPKYIKKKRVTQITDLTLQMNAVCKIIEASAEPLPSCSYNMDNINKVQEKSLRLKEKKSKSKNRGDTQSNDNNSVVDRTSSEPRGSQSGLSIDLTPNKCSLETETVKRRGEPESERKNEEYEPQASCSYIADAEKKCNSKRKCSPEKKDFVMFDSDCPVPSSTESKANKQHAASAGKRKKAKAKSTNNVQILTDELDNGLSLDTSNCRAKKRYKRDYRSDIPFHLLEGYTRTLRDAQNGVPYTESFIALHEASRLNSKILKRKKYKELRRQRKHLERLSENLMAVNLKGNGEPECNSESQTTSESWNVVRSRKSKRTKLDMLLRDLRAVNLK</sequence>
<proteinExistence type="predicted"/>
<dbReference type="PROSITE" id="PS50174">
    <property type="entry name" value="G_PATCH"/>
    <property type="match status" value="1"/>
</dbReference>
<gene>
    <name evidence="6" type="primary">LOC107275155</name>
</gene>
<accession>A0AAJ7FVK2</accession>
<dbReference type="GO" id="GO:0003676">
    <property type="term" value="F:nucleic acid binding"/>
    <property type="evidence" value="ECO:0007669"/>
    <property type="project" value="InterPro"/>
</dbReference>
<dbReference type="Pfam" id="PF01585">
    <property type="entry name" value="G-patch"/>
    <property type="match status" value="1"/>
</dbReference>
<evidence type="ECO:0000313" key="5">
    <source>
        <dbReference type="Proteomes" id="UP000694920"/>
    </source>
</evidence>
<feature type="coiled-coil region" evidence="2">
    <location>
        <begin position="507"/>
        <end position="537"/>
    </location>
</feature>
<organism evidence="5 6">
    <name type="scientific">Cephus cinctus</name>
    <name type="common">Wheat stem sawfly</name>
    <dbReference type="NCBI Taxonomy" id="211228"/>
    <lineage>
        <taxon>Eukaryota</taxon>
        <taxon>Metazoa</taxon>
        <taxon>Ecdysozoa</taxon>
        <taxon>Arthropoda</taxon>
        <taxon>Hexapoda</taxon>
        <taxon>Insecta</taxon>
        <taxon>Pterygota</taxon>
        <taxon>Neoptera</taxon>
        <taxon>Endopterygota</taxon>
        <taxon>Hymenoptera</taxon>
        <taxon>Cephoidea</taxon>
        <taxon>Cephidae</taxon>
        <taxon>Cephus</taxon>
    </lineage>
</organism>
<dbReference type="PANTHER" id="PTHR23149">
    <property type="entry name" value="G PATCH DOMAIN CONTAINING PROTEIN"/>
    <property type="match status" value="1"/>
</dbReference>
<feature type="compositionally biased region" description="Basic and acidic residues" evidence="3">
    <location>
        <begin position="353"/>
        <end position="369"/>
    </location>
</feature>
<dbReference type="GeneID" id="107275155"/>
<keyword evidence="5" id="KW-1185">Reference proteome</keyword>
<feature type="compositionally biased region" description="Polar residues" evidence="3">
    <location>
        <begin position="545"/>
        <end position="557"/>
    </location>
</feature>
<dbReference type="Proteomes" id="UP000694920">
    <property type="component" value="Unplaced"/>
</dbReference>
<evidence type="ECO:0000256" key="3">
    <source>
        <dbReference type="SAM" id="MobiDB-lite"/>
    </source>
</evidence>
<reference evidence="6" key="1">
    <citation type="submission" date="2025-08" db="UniProtKB">
        <authorList>
            <consortium name="RefSeq"/>
        </authorList>
    </citation>
    <scope>IDENTIFICATION</scope>
</reference>